<reference evidence="2" key="1">
    <citation type="submission" date="2017-04" db="EMBL/GenBank/DDBJ databases">
        <title>Genome deletions in a multicellular cyanobacterial endosymbiont for morphological adaptation in marine diatoms.</title>
        <authorList>
            <person name="Wang Y."/>
            <person name="Gao H."/>
            <person name="Li R."/>
            <person name="Xu X."/>
        </authorList>
    </citation>
    <scope>NUCLEOTIDE SEQUENCE</scope>
    <source>
        <strain evidence="2">FACHB 800</strain>
    </source>
</reference>
<organism evidence="2 3">
    <name type="scientific">Richelia sinica FACHB-800</name>
    <dbReference type="NCBI Taxonomy" id="1357546"/>
    <lineage>
        <taxon>Bacteria</taxon>
        <taxon>Bacillati</taxon>
        <taxon>Cyanobacteriota</taxon>
        <taxon>Cyanophyceae</taxon>
        <taxon>Nostocales</taxon>
        <taxon>Nostocaceae</taxon>
        <taxon>Richelia</taxon>
    </lineage>
</organism>
<gene>
    <name evidence="2" type="ORF">B6N60_04418</name>
</gene>
<keyword evidence="3" id="KW-1185">Reference proteome</keyword>
<dbReference type="KEGG" id="rsin:B6N60_04418"/>
<feature type="transmembrane region" description="Helical" evidence="1">
    <location>
        <begin position="12"/>
        <end position="37"/>
    </location>
</feature>
<keyword evidence="1" id="KW-1133">Transmembrane helix</keyword>
<dbReference type="AlphaFoldDB" id="A0A975TBE3"/>
<dbReference type="Proteomes" id="UP000683511">
    <property type="component" value="Chromosome"/>
</dbReference>
<evidence type="ECO:0000313" key="2">
    <source>
        <dbReference type="EMBL" id="QXE25698.1"/>
    </source>
</evidence>
<keyword evidence="1" id="KW-0812">Transmembrane</keyword>
<sequence>MRSKAISENLTKFYGSIVNGIQVFCLVAGGFSLAGFIQGGSQLLCGDFFTPIISR</sequence>
<name>A0A975TBE3_9NOST</name>
<keyword evidence="1" id="KW-0472">Membrane</keyword>
<protein>
    <submittedName>
        <fullName evidence="2">Uncharacterized protein</fullName>
    </submittedName>
</protein>
<evidence type="ECO:0000313" key="3">
    <source>
        <dbReference type="Proteomes" id="UP000683511"/>
    </source>
</evidence>
<dbReference type="EMBL" id="CP021056">
    <property type="protein sequence ID" value="QXE25698.1"/>
    <property type="molecule type" value="Genomic_DNA"/>
</dbReference>
<accession>A0A975TBE3</accession>
<proteinExistence type="predicted"/>
<evidence type="ECO:0000256" key="1">
    <source>
        <dbReference type="SAM" id="Phobius"/>
    </source>
</evidence>